<dbReference type="AlphaFoldDB" id="A0A3P7NN50"/>
<feature type="binding site" evidence="7">
    <location>
        <position position="120"/>
    </location>
    <ligand>
        <name>Mg(2+)</name>
        <dbReference type="ChEBI" id="CHEBI:18420"/>
    </ligand>
</feature>
<keyword evidence="5" id="KW-0807">Transducer</keyword>
<accession>A0A3P7NN50</accession>
<evidence type="ECO:0000256" key="2">
    <source>
        <dbReference type="ARBA" id="ARBA00022723"/>
    </source>
</evidence>
<keyword evidence="10" id="KW-1185">Reference proteome</keyword>
<dbReference type="SUPFAM" id="SSF52540">
    <property type="entry name" value="P-loop containing nucleoside triphosphate hydrolases"/>
    <property type="match status" value="1"/>
</dbReference>
<dbReference type="InterPro" id="IPR011025">
    <property type="entry name" value="GproteinA_insert"/>
</dbReference>
<proteinExistence type="predicted"/>
<evidence type="ECO:0000256" key="4">
    <source>
        <dbReference type="ARBA" id="ARBA00023134"/>
    </source>
</evidence>
<feature type="binding site" evidence="6">
    <location>
        <begin position="139"/>
        <end position="143"/>
    </location>
    <ligand>
        <name>GTP</name>
        <dbReference type="ChEBI" id="CHEBI:37565"/>
    </ligand>
</feature>
<dbReference type="GO" id="GO:0005737">
    <property type="term" value="C:cytoplasm"/>
    <property type="evidence" value="ECO:0007669"/>
    <property type="project" value="TreeGrafter"/>
</dbReference>
<organism evidence="9 10">
    <name type="scientific">Dibothriocephalus latus</name>
    <name type="common">Fish tapeworm</name>
    <name type="synonym">Diphyllobothrium latum</name>
    <dbReference type="NCBI Taxonomy" id="60516"/>
    <lineage>
        <taxon>Eukaryota</taxon>
        <taxon>Metazoa</taxon>
        <taxon>Spiralia</taxon>
        <taxon>Lophotrochozoa</taxon>
        <taxon>Platyhelminthes</taxon>
        <taxon>Cestoda</taxon>
        <taxon>Eucestoda</taxon>
        <taxon>Diphyllobothriidea</taxon>
        <taxon>Diphyllobothriidae</taxon>
        <taxon>Dibothriocephalus</taxon>
    </lineage>
</organism>
<dbReference type="GO" id="GO:0003924">
    <property type="term" value="F:GTPase activity"/>
    <property type="evidence" value="ECO:0007669"/>
    <property type="project" value="InterPro"/>
</dbReference>
<gene>
    <name evidence="9" type="ORF">DILT_LOCUS6550</name>
</gene>
<dbReference type="OrthoDB" id="5817230at2759"/>
<dbReference type="PRINTS" id="PR00318">
    <property type="entry name" value="GPROTEINA"/>
</dbReference>
<dbReference type="SUPFAM" id="SSF47895">
    <property type="entry name" value="Transducin (alpha subunit), insertion domain"/>
    <property type="match status" value="1"/>
</dbReference>
<evidence type="ECO:0000256" key="6">
    <source>
        <dbReference type="PIRSR" id="PIRSR601019-1"/>
    </source>
</evidence>
<dbReference type="Proteomes" id="UP000281553">
    <property type="component" value="Unassembled WGS sequence"/>
</dbReference>
<feature type="binding site" evidence="6">
    <location>
        <begin position="211"/>
        <end position="214"/>
    </location>
    <ligand>
        <name>GTP</name>
        <dbReference type="ChEBI" id="CHEBI:37565"/>
    </ligand>
</feature>
<dbReference type="Pfam" id="PF00503">
    <property type="entry name" value="G-alpha"/>
    <property type="match status" value="1"/>
</dbReference>
<evidence type="ECO:0000256" key="3">
    <source>
        <dbReference type="ARBA" id="ARBA00022741"/>
    </source>
</evidence>
<evidence type="ECO:0000256" key="1">
    <source>
        <dbReference type="ARBA" id="ARBA00011356"/>
    </source>
</evidence>
<dbReference type="GO" id="GO:0031683">
    <property type="term" value="F:G-protein beta/gamma-subunit complex binding"/>
    <property type="evidence" value="ECO:0007669"/>
    <property type="project" value="InterPro"/>
</dbReference>
<dbReference type="GO" id="GO:0046872">
    <property type="term" value="F:metal ion binding"/>
    <property type="evidence" value="ECO:0007669"/>
    <property type="project" value="UniProtKB-KW"/>
</dbReference>
<dbReference type="GO" id="GO:0007188">
    <property type="term" value="P:adenylate cyclase-modulating G protein-coupled receptor signaling pathway"/>
    <property type="evidence" value="ECO:0007669"/>
    <property type="project" value="TreeGrafter"/>
</dbReference>
<dbReference type="GO" id="GO:0005525">
    <property type="term" value="F:GTP binding"/>
    <property type="evidence" value="ECO:0007669"/>
    <property type="project" value="UniProtKB-KW"/>
</dbReference>
<dbReference type="InterPro" id="IPR027417">
    <property type="entry name" value="P-loop_NTPase"/>
</dbReference>
<dbReference type="GO" id="GO:0001664">
    <property type="term" value="F:G protein-coupled receptor binding"/>
    <property type="evidence" value="ECO:0007669"/>
    <property type="project" value="TreeGrafter"/>
</dbReference>
<dbReference type="PANTHER" id="PTHR10218:SF360">
    <property type="entry name" value="GUANINE NUCLEOTIDE-BINDING PROTEIN SUBUNIT ALPHA HOMOLOG"/>
    <property type="match status" value="1"/>
</dbReference>
<dbReference type="FunFam" id="3.40.50.300:FF:000692">
    <property type="entry name" value="Guanine nucleotide-binding protein subunit alpha"/>
    <property type="match status" value="1"/>
</dbReference>
<feature type="region of interest" description="Disordered" evidence="8">
    <location>
        <begin position="286"/>
        <end position="305"/>
    </location>
</feature>
<keyword evidence="2 7" id="KW-0479">Metal-binding</keyword>
<keyword evidence="4 6" id="KW-0342">GTP-binding</keyword>
<comment type="subunit">
    <text evidence="1">G proteins are composed of 3 units; alpha, beta and gamma. The alpha chain contains the guanine nucleotide binding site.</text>
</comment>
<protein>
    <submittedName>
        <fullName evidence="9">Uncharacterized protein</fullName>
    </submittedName>
</protein>
<dbReference type="PANTHER" id="PTHR10218">
    <property type="entry name" value="GTP-BINDING PROTEIN ALPHA SUBUNIT"/>
    <property type="match status" value="1"/>
</dbReference>
<name>A0A3P7NN50_DIBLA</name>
<evidence type="ECO:0000313" key="10">
    <source>
        <dbReference type="Proteomes" id="UP000281553"/>
    </source>
</evidence>
<sequence>MENHFKTFQRTQRERARLRQLLWTQEEFLEIAPLLAKIWSDDSIRLAFDQRSRLITEDFVSSLLLYYFCLKTGSNFFVEIYGLIYIMSENTRFYLNRIDQIAKPNYVPTNEDIVWSRRPTNSIIEEEICVHGIPITFIDVGGQTKERSKWCHTFTDMTSVLFLVACSHYDEFYVDRVTEEYRNKLREAMDVFESLINHVSFRRVSIILFFNKTDILKEKLTGGLSSIRSSFPEFPAEGDERKLTDVQNFLVTLFSSLIDPNPDPTMPEEGEPMQRLSGLQKLFHSKSLSRRESGSNASSQGFERAPRRRTVYRHFTTAVDRRNIETVFNAMQDTILQSNLRRLMMS</sequence>
<dbReference type="InterPro" id="IPR001019">
    <property type="entry name" value="Gprotein_alpha_su"/>
</dbReference>
<dbReference type="Gene3D" id="3.40.50.300">
    <property type="entry name" value="P-loop containing nucleotide triphosphate hydrolases"/>
    <property type="match status" value="1"/>
</dbReference>
<evidence type="ECO:0000256" key="5">
    <source>
        <dbReference type="ARBA" id="ARBA00023224"/>
    </source>
</evidence>
<keyword evidence="3 6" id="KW-0547">Nucleotide-binding</keyword>
<dbReference type="EMBL" id="UYRU01049790">
    <property type="protein sequence ID" value="VDN10719.1"/>
    <property type="molecule type" value="Genomic_DNA"/>
</dbReference>
<dbReference type="GO" id="GO:0005834">
    <property type="term" value="C:heterotrimeric G-protein complex"/>
    <property type="evidence" value="ECO:0007669"/>
    <property type="project" value="TreeGrafter"/>
</dbReference>
<dbReference type="SMART" id="SM00275">
    <property type="entry name" value="G_alpha"/>
    <property type="match status" value="1"/>
</dbReference>
<dbReference type="PROSITE" id="PS51882">
    <property type="entry name" value="G_ALPHA"/>
    <property type="match status" value="1"/>
</dbReference>
<keyword evidence="7" id="KW-0460">Magnesium</keyword>
<evidence type="ECO:0000256" key="7">
    <source>
        <dbReference type="PIRSR" id="PIRSR601019-2"/>
    </source>
</evidence>
<evidence type="ECO:0000256" key="8">
    <source>
        <dbReference type="SAM" id="MobiDB-lite"/>
    </source>
</evidence>
<reference evidence="9 10" key="1">
    <citation type="submission" date="2018-11" db="EMBL/GenBank/DDBJ databases">
        <authorList>
            <consortium name="Pathogen Informatics"/>
        </authorList>
    </citation>
    <scope>NUCLEOTIDE SEQUENCE [LARGE SCALE GENOMIC DNA]</scope>
</reference>
<evidence type="ECO:0000313" key="9">
    <source>
        <dbReference type="EMBL" id="VDN10719.1"/>
    </source>
</evidence>